<keyword evidence="4" id="KW-0677">Repeat</keyword>
<evidence type="ECO:0000256" key="9">
    <source>
        <dbReference type="ARBA" id="ARBA00060356"/>
    </source>
</evidence>
<feature type="compositionally biased region" description="Basic residues" evidence="13">
    <location>
        <begin position="484"/>
        <end position="497"/>
    </location>
</feature>
<evidence type="ECO:0000313" key="16">
    <source>
        <dbReference type="Proteomes" id="UP001314205"/>
    </source>
</evidence>
<reference evidence="15 16" key="1">
    <citation type="submission" date="2023-11" db="EMBL/GenBank/DDBJ databases">
        <authorList>
            <person name="Hedman E."/>
            <person name="Englund M."/>
            <person name="Stromberg M."/>
            <person name="Nyberg Akerstrom W."/>
            <person name="Nylinder S."/>
            <person name="Jareborg N."/>
            <person name="Kallberg Y."/>
            <person name="Kronander E."/>
        </authorList>
    </citation>
    <scope>NUCLEOTIDE SEQUENCE [LARGE SCALE GENOMIC DNA]</scope>
</reference>
<keyword evidence="7" id="KW-0862">Zinc</keyword>
<name>A0AAV1L0I6_9NEOP</name>
<protein>
    <recommendedName>
        <fullName evidence="11">MOG interacting and ectopic P-granules protein 1</fullName>
    </recommendedName>
    <alternativeName>
        <fullName evidence="12">Nuclear zinc finger protein</fullName>
    </alternativeName>
</protein>
<evidence type="ECO:0000259" key="14">
    <source>
        <dbReference type="PROSITE" id="PS00028"/>
    </source>
</evidence>
<feature type="compositionally biased region" description="Basic and acidic residues" evidence="13">
    <location>
        <begin position="432"/>
        <end position="457"/>
    </location>
</feature>
<feature type="region of interest" description="Disordered" evidence="13">
    <location>
        <begin position="840"/>
        <end position="867"/>
    </location>
</feature>
<feature type="compositionally biased region" description="Basic residues" evidence="13">
    <location>
        <begin position="256"/>
        <end position="265"/>
    </location>
</feature>
<dbReference type="Proteomes" id="UP001314205">
    <property type="component" value="Unassembled WGS sequence"/>
</dbReference>
<evidence type="ECO:0000256" key="4">
    <source>
        <dbReference type="ARBA" id="ARBA00022737"/>
    </source>
</evidence>
<dbReference type="GO" id="GO:0045944">
    <property type="term" value="P:positive regulation of transcription by RNA polymerase II"/>
    <property type="evidence" value="ECO:0007669"/>
    <property type="project" value="TreeGrafter"/>
</dbReference>
<feature type="domain" description="C2H2-type" evidence="14">
    <location>
        <begin position="986"/>
        <end position="1007"/>
    </location>
</feature>
<feature type="region of interest" description="Disordered" evidence="13">
    <location>
        <begin position="256"/>
        <end position="275"/>
    </location>
</feature>
<evidence type="ECO:0000256" key="10">
    <source>
        <dbReference type="ARBA" id="ARBA00061755"/>
    </source>
</evidence>
<gene>
    <name evidence="15" type="ORF">PARMNEM_LOCUS9400</name>
</gene>
<dbReference type="InterPro" id="IPR013087">
    <property type="entry name" value="Znf_C2H2_type"/>
</dbReference>
<feature type="compositionally biased region" description="Low complexity" evidence="13">
    <location>
        <begin position="371"/>
        <end position="383"/>
    </location>
</feature>
<dbReference type="PANTHER" id="PTHR24403">
    <property type="entry name" value="ZINC FINGER PROTEIN"/>
    <property type="match status" value="1"/>
</dbReference>
<evidence type="ECO:0000256" key="13">
    <source>
        <dbReference type="SAM" id="MobiDB-lite"/>
    </source>
</evidence>
<dbReference type="GO" id="GO:0008270">
    <property type="term" value="F:zinc ion binding"/>
    <property type="evidence" value="ECO:0007669"/>
    <property type="project" value="UniProtKB-KW"/>
</dbReference>
<comment type="subcellular location">
    <subcellularLocation>
        <location evidence="1">Nucleus</location>
    </subcellularLocation>
</comment>
<feature type="region of interest" description="Disordered" evidence="13">
    <location>
        <begin position="368"/>
        <end position="389"/>
    </location>
</feature>
<feature type="compositionally biased region" description="Polar residues" evidence="13">
    <location>
        <begin position="102"/>
        <end position="118"/>
    </location>
</feature>
<comment type="caution">
    <text evidence="15">The sequence shown here is derived from an EMBL/GenBank/DDBJ whole genome shotgun (WGS) entry which is preliminary data.</text>
</comment>
<keyword evidence="16" id="KW-1185">Reference proteome</keyword>
<keyword evidence="8" id="KW-0539">Nucleus</keyword>
<sequence length="1055" mass="118344">MNGGVNGTMEEPMELSHPASPKTKQIPTDENALDSHSENSNSNEANNHIENDKGTLFENSTNCQANEDSNASNKVCDQEIPNTETKVPSEEHSNDIPEKNHCSNSNESNAGSLDSSQIKSEDNRESEKFVSPFVNIKEASELSEETNKEESNHEIDCDVDSSEGEGSEMSADRRAEDAVSINSDTHNVNTDDEPSQESKAKNSDMVIIENEHAQKNQNGNNRDSPSPEVHEIVSDNDDCVVENNVKAPVTEKMQLRRSSRAIKRKRYDDDLENGDEESDIEVVTEDPLRRKSRPIVINDTKTLVQMAARQMKASQMGHQKKEPTVVIIDTKSGGLSKPIPIKNSISSSSALNAQNLYQSIVARGTSVTPISSKTNSSTHSSSSMNPQPMILPSLTDDMFVVEAPSFIVPYVYEKPSIKPFREFVDELGSELEEQKAKEEKERTDKDKEDKEKEREDREGESEEDTEKQDKKEELPEDKEEDEKKKKKAEKRAERRRRRNEDDDASWDGESSTESDDEIGSDEEDKTIVIKDKADSIEEIKDVTGLTVEKVVTGKSDNYFDCSLGKFFMNIGLNLVQEFVQTDLLKQQNRKLYREKKSGQNTRATETSIASLMKNLEFSKENNAPYRFKQKKCEFCSFKSESVLVMAHHLETPHMKNNVYKCNYCTFEIRSPHDILYHMEAEHNVRGKLERAPAYHQCANCPFEDNGKGKLARHLIPCAKKFKPEANLAPPVEWEPPAKIPKITKSRNNNMMGTYQSAFHRGQVGNNLGRPPLAATVTGPTVGGSAAFRARGRSPISVPPRSTSVHGTPMLRGGVMIRHNAPAPVLMPTNYPTANNGKNMGKSMHQPSISITPLPRQPQPVQPQPSHQNKSSFVICEICDGYIKDLEQLRNHMQWIHKVKIHPKMIYNRPPLNCQKCQFRFFTDQGLERHLLGCHGLVTSSMQEAANKGKDAGRCPVCGRVYQWKLLNHVARDHNLTLKPAHLSYKCTVCTATFGMYKQFENHVYSAHSVVAKRVMDKGKVAPNKANDSLLKPLKINDEITIIPQPAKPAAPGKDK</sequence>
<evidence type="ECO:0000256" key="2">
    <source>
        <dbReference type="ARBA" id="ARBA00022473"/>
    </source>
</evidence>
<feature type="compositionally biased region" description="Acidic residues" evidence="13">
    <location>
        <begin position="157"/>
        <end position="166"/>
    </location>
</feature>
<dbReference type="GO" id="GO:0005634">
    <property type="term" value="C:nucleus"/>
    <property type="evidence" value="ECO:0007669"/>
    <property type="project" value="UniProtKB-SubCell"/>
</dbReference>
<dbReference type="PANTHER" id="PTHR24403:SF106">
    <property type="entry name" value="PR_SET DOMAIN 13"/>
    <property type="match status" value="1"/>
</dbReference>
<proteinExistence type="predicted"/>
<feature type="region of interest" description="Disordered" evidence="13">
    <location>
        <begin position="432"/>
        <end position="526"/>
    </location>
</feature>
<keyword evidence="3" id="KW-0479">Metal-binding</keyword>
<feature type="compositionally biased region" description="Polar residues" evidence="13">
    <location>
        <begin position="57"/>
        <end position="86"/>
    </location>
</feature>
<dbReference type="EMBL" id="CAVLGL010000082">
    <property type="protein sequence ID" value="CAK1588808.1"/>
    <property type="molecule type" value="Genomic_DNA"/>
</dbReference>
<evidence type="ECO:0000256" key="7">
    <source>
        <dbReference type="ARBA" id="ARBA00022833"/>
    </source>
</evidence>
<feature type="compositionally biased region" description="Acidic residues" evidence="13">
    <location>
        <begin position="501"/>
        <end position="524"/>
    </location>
</feature>
<feature type="region of interest" description="Disordered" evidence="13">
    <location>
        <begin position="1"/>
        <end position="240"/>
    </location>
</feature>
<dbReference type="Gene3D" id="3.30.160.60">
    <property type="entry name" value="Classic Zinc Finger"/>
    <property type="match status" value="3"/>
</dbReference>
<accession>A0AAV1L0I6</accession>
<organism evidence="15 16">
    <name type="scientific">Parnassius mnemosyne</name>
    <name type="common">clouded apollo</name>
    <dbReference type="NCBI Taxonomy" id="213953"/>
    <lineage>
        <taxon>Eukaryota</taxon>
        <taxon>Metazoa</taxon>
        <taxon>Ecdysozoa</taxon>
        <taxon>Arthropoda</taxon>
        <taxon>Hexapoda</taxon>
        <taxon>Insecta</taxon>
        <taxon>Pterygota</taxon>
        <taxon>Neoptera</taxon>
        <taxon>Endopterygota</taxon>
        <taxon>Lepidoptera</taxon>
        <taxon>Glossata</taxon>
        <taxon>Ditrysia</taxon>
        <taxon>Papilionoidea</taxon>
        <taxon>Papilionidae</taxon>
        <taxon>Parnassiinae</taxon>
        <taxon>Parnassini</taxon>
        <taxon>Parnassius</taxon>
        <taxon>Driopa</taxon>
    </lineage>
</organism>
<feature type="compositionally biased region" description="Basic and acidic residues" evidence="13">
    <location>
        <begin position="119"/>
        <end position="128"/>
    </location>
</feature>
<evidence type="ECO:0000256" key="6">
    <source>
        <dbReference type="ARBA" id="ARBA00022782"/>
    </source>
</evidence>
<keyword evidence="2" id="KW-0217">Developmental protein</keyword>
<evidence type="ECO:0000256" key="8">
    <source>
        <dbReference type="ARBA" id="ARBA00023242"/>
    </source>
</evidence>
<feature type="domain" description="C2H2-type" evidence="14">
    <location>
        <begin position="875"/>
        <end position="896"/>
    </location>
</feature>
<feature type="domain" description="C2H2-type" evidence="14">
    <location>
        <begin position="661"/>
        <end position="682"/>
    </location>
</feature>
<feature type="compositionally biased region" description="Basic and acidic residues" evidence="13">
    <location>
        <begin position="145"/>
        <end position="156"/>
    </location>
</feature>
<evidence type="ECO:0000256" key="11">
    <source>
        <dbReference type="ARBA" id="ARBA00071730"/>
    </source>
</evidence>
<feature type="domain" description="C2H2-type" evidence="14">
    <location>
        <begin position="913"/>
        <end position="934"/>
    </location>
</feature>
<keyword evidence="5" id="KW-0863">Zinc-finger</keyword>
<keyword evidence="6" id="KW-0221">Differentiation</keyword>
<dbReference type="SMART" id="SM00355">
    <property type="entry name" value="ZnF_C2H2"/>
    <property type="match status" value="7"/>
</dbReference>
<evidence type="ECO:0000256" key="1">
    <source>
        <dbReference type="ARBA" id="ARBA00004123"/>
    </source>
</evidence>
<evidence type="ECO:0000256" key="12">
    <source>
        <dbReference type="ARBA" id="ARBA00080128"/>
    </source>
</evidence>
<comment type="function">
    <text evidence="9">Has a broad role in development, specifically in the genetic pathway SynMuvB that negatively regulates specification of the vulval cell fate. Required for fem-3 3'-UTR-mediated repression in the regulation of the sperm/oocyte switch. Acts by regulating the translation of fem-3 mRNA, by binding to its 3'-UTR.</text>
</comment>
<feature type="compositionally biased region" description="Polar residues" evidence="13">
    <location>
        <begin position="215"/>
        <end position="224"/>
    </location>
</feature>
<dbReference type="GO" id="GO:0030154">
    <property type="term" value="P:cell differentiation"/>
    <property type="evidence" value="ECO:0007669"/>
    <property type="project" value="UniProtKB-KW"/>
</dbReference>
<dbReference type="InterPro" id="IPR050688">
    <property type="entry name" value="Zinc_finger/UBP_domain"/>
</dbReference>
<dbReference type="AlphaFoldDB" id="A0AAV1L0I6"/>
<comment type="subunit">
    <text evidence="10">Interacts with hda-1, let-418, lin-1, mog-1, mog-4, mog-5, mog-6, pie-1 and unc-98.</text>
</comment>
<evidence type="ECO:0000256" key="5">
    <source>
        <dbReference type="ARBA" id="ARBA00022771"/>
    </source>
</evidence>
<feature type="compositionally biased region" description="Basic and acidic residues" evidence="13">
    <location>
        <begin position="87"/>
        <end position="101"/>
    </location>
</feature>
<evidence type="ECO:0000313" key="15">
    <source>
        <dbReference type="EMBL" id="CAK1588808.1"/>
    </source>
</evidence>
<evidence type="ECO:0000256" key="3">
    <source>
        <dbReference type="ARBA" id="ARBA00022723"/>
    </source>
</evidence>
<dbReference type="PROSITE" id="PS00028">
    <property type="entry name" value="ZINC_FINGER_C2H2_1"/>
    <property type="match status" value="4"/>
</dbReference>
<dbReference type="FunFam" id="3.30.160.60:FF:001612">
    <property type="entry name" value="MEP-1, isoform A"/>
    <property type="match status" value="1"/>
</dbReference>